<evidence type="ECO:0000313" key="9">
    <source>
        <dbReference type="Proteomes" id="UP000249577"/>
    </source>
</evidence>
<evidence type="ECO:0000256" key="2">
    <source>
        <dbReference type="ARBA" id="ARBA00016013"/>
    </source>
</evidence>
<dbReference type="GO" id="GO:0044781">
    <property type="term" value="P:bacterial-type flagellum organization"/>
    <property type="evidence" value="ECO:0007669"/>
    <property type="project" value="UniProtKB-UniRule"/>
</dbReference>
<dbReference type="Pfam" id="PF03963">
    <property type="entry name" value="FlgD"/>
    <property type="match status" value="1"/>
</dbReference>
<evidence type="ECO:0000259" key="6">
    <source>
        <dbReference type="Pfam" id="PF13860"/>
    </source>
</evidence>
<name>A0A2W5KMJ7_ANCNO</name>
<dbReference type="Pfam" id="PF13861">
    <property type="entry name" value="FLgD_tudor"/>
    <property type="match status" value="1"/>
</dbReference>
<evidence type="ECO:0000259" key="7">
    <source>
        <dbReference type="Pfam" id="PF13861"/>
    </source>
</evidence>
<dbReference type="InterPro" id="IPR025965">
    <property type="entry name" value="FlgD/Vpr_Ig-like"/>
</dbReference>
<comment type="similarity">
    <text evidence="1 5">Belongs to the FlgD family.</text>
</comment>
<sequence length="221" mass="22643">MAIDGVSTTTSSTSSTSSSATTLASNFTTFLTLLTTQLKNQNPLDPLDTNQFTQQLVQFAGVEQQLKTNDTLTSLLVSSQTAQAGTALGLVGRTIAADGDTAMLKSGSATWTVNSPKDAVTGTVTVRNAAGATVYTGSIDMKYGDQDFAWDGKTTTGSNAPDGLYTLSIDAKDSDGNAVTVTSEVSGIVDGVDLSTGQAVLLIGDLRIPLGSLKSVKATTS</sequence>
<comment type="function">
    <text evidence="4 5">Required for flagellar hook formation. May act as a scaffolding protein.</text>
</comment>
<evidence type="ECO:0000256" key="1">
    <source>
        <dbReference type="ARBA" id="ARBA00010577"/>
    </source>
</evidence>
<evidence type="ECO:0000256" key="4">
    <source>
        <dbReference type="ARBA" id="ARBA00024746"/>
    </source>
</evidence>
<dbReference type="InterPro" id="IPR005648">
    <property type="entry name" value="FlgD"/>
</dbReference>
<keyword evidence="8" id="KW-0282">Flagellum</keyword>
<dbReference type="Gene3D" id="2.30.30.910">
    <property type="match status" value="1"/>
</dbReference>
<evidence type="ECO:0000256" key="3">
    <source>
        <dbReference type="ARBA" id="ARBA00022795"/>
    </source>
</evidence>
<dbReference type="Gene3D" id="2.60.40.4070">
    <property type="match status" value="1"/>
</dbReference>
<dbReference type="Pfam" id="PF13860">
    <property type="entry name" value="FlgD_ig"/>
    <property type="match status" value="1"/>
</dbReference>
<keyword evidence="3 5" id="KW-1005">Bacterial flagellum biogenesis</keyword>
<comment type="caution">
    <text evidence="8">The sequence shown here is derived from an EMBL/GenBank/DDBJ whole genome shotgun (WGS) entry which is preliminary data.</text>
</comment>
<evidence type="ECO:0000313" key="8">
    <source>
        <dbReference type="EMBL" id="PZQ17084.1"/>
    </source>
</evidence>
<keyword evidence="8" id="KW-0969">Cilium</keyword>
<dbReference type="InterPro" id="IPR025963">
    <property type="entry name" value="FLgD_Tudor"/>
</dbReference>
<dbReference type="AlphaFoldDB" id="A0A2W5KMJ7"/>
<dbReference type="EMBL" id="QFPN01000003">
    <property type="protein sequence ID" value="PZQ17084.1"/>
    <property type="molecule type" value="Genomic_DNA"/>
</dbReference>
<reference evidence="8 9" key="1">
    <citation type="submission" date="2017-08" db="EMBL/GenBank/DDBJ databases">
        <title>Infants hospitalized years apart are colonized by the same room-sourced microbial strains.</title>
        <authorList>
            <person name="Brooks B."/>
            <person name="Olm M.R."/>
            <person name="Firek B.A."/>
            <person name="Baker R."/>
            <person name="Thomas B.C."/>
            <person name="Morowitz M.J."/>
            <person name="Banfield J.F."/>
        </authorList>
    </citation>
    <scope>NUCLEOTIDE SEQUENCE [LARGE SCALE GENOMIC DNA]</scope>
    <source>
        <strain evidence="8">S2_005_003_R2_43</strain>
    </source>
</reference>
<evidence type="ECO:0000256" key="5">
    <source>
        <dbReference type="RuleBase" id="RU362076"/>
    </source>
</evidence>
<organism evidence="8 9">
    <name type="scientific">Ancylobacter novellus</name>
    <name type="common">Thiobacillus novellus</name>
    <dbReference type="NCBI Taxonomy" id="921"/>
    <lineage>
        <taxon>Bacteria</taxon>
        <taxon>Pseudomonadati</taxon>
        <taxon>Pseudomonadota</taxon>
        <taxon>Alphaproteobacteria</taxon>
        <taxon>Hyphomicrobiales</taxon>
        <taxon>Xanthobacteraceae</taxon>
        <taxon>Ancylobacter</taxon>
    </lineage>
</organism>
<gene>
    <name evidence="8" type="ORF">DI565_06795</name>
</gene>
<dbReference type="Proteomes" id="UP000249577">
    <property type="component" value="Unassembled WGS sequence"/>
</dbReference>
<accession>A0A2W5KMJ7</accession>
<protein>
    <recommendedName>
        <fullName evidence="2 5">Basal-body rod modification protein FlgD</fullName>
    </recommendedName>
</protein>
<keyword evidence="8" id="KW-0966">Cell projection</keyword>
<feature type="domain" description="FlgD Tudor-like" evidence="7">
    <location>
        <begin position="83"/>
        <end position="212"/>
    </location>
</feature>
<proteinExistence type="inferred from homology"/>
<feature type="domain" description="FlgD/Vpr Ig-like" evidence="6">
    <location>
        <begin position="106"/>
        <end position="174"/>
    </location>
</feature>